<dbReference type="RefSeq" id="WP_407327674.1">
    <property type="nucleotide sequence ID" value="NZ_CP136865.1"/>
</dbReference>
<organism evidence="2 3">
    <name type="scientific">Congregibacter brevis</name>
    <dbReference type="NCBI Taxonomy" id="3081201"/>
    <lineage>
        <taxon>Bacteria</taxon>
        <taxon>Pseudomonadati</taxon>
        <taxon>Pseudomonadota</taxon>
        <taxon>Gammaproteobacteria</taxon>
        <taxon>Cellvibrionales</taxon>
        <taxon>Halieaceae</taxon>
        <taxon>Congregibacter</taxon>
    </lineage>
</organism>
<dbReference type="Proteomes" id="UP001626549">
    <property type="component" value="Chromosome"/>
</dbReference>
<sequence>MKRYAISSIIMILSLFATITNAEDRFMLETEFGASWQAKNDVQIPNDMMGDRFDLQELAGAGPWASLRLNAHWNINERHGMRLVLAPLAYEETGTLDSDVRFADETFSADAPVTASYTFNSWRLGYRYRYYDKNGWQLWVGGTAKVRDAEIKLEQGATRANDDNVGFVPLLYLAGEYNFGQGWHFAFDFDGLAGGPGRAFDISLKVTRDLGENWRLGLGYRGLEGGADTDDVYNFAWFNTGMATVQYRF</sequence>
<reference evidence="2 3" key="1">
    <citation type="submission" date="2023-10" db="EMBL/GenBank/DDBJ databases">
        <title>Two novel species belonging to the OM43/NOR5 clade.</title>
        <authorList>
            <person name="Park M."/>
        </authorList>
    </citation>
    <scope>NUCLEOTIDE SEQUENCE [LARGE SCALE GENOMIC DNA]</scope>
    <source>
        <strain evidence="2 3">IMCC45268</strain>
    </source>
</reference>
<proteinExistence type="predicted"/>
<evidence type="ECO:0008006" key="4">
    <source>
        <dbReference type="Google" id="ProtNLM"/>
    </source>
</evidence>
<evidence type="ECO:0000313" key="3">
    <source>
        <dbReference type="Proteomes" id="UP001626549"/>
    </source>
</evidence>
<evidence type="ECO:0000313" key="2">
    <source>
        <dbReference type="EMBL" id="WOJ96988.1"/>
    </source>
</evidence>
<dbReference type="EMBL" id="CP136865">
    <property type="protein sequence ID" value="WOJ96988.1"/>
    <property type="molecule type" value="Genomic_DNA"/>
</dbReference>
<feature type="chain" id="PRO_5045977170" description="Outer membrane protein beta-barrel domain-containing protein" evidence="1">
    <location>
        <begin position="23"/>
        <end position="249"/>
    </location>
</feature>
<feature type="signal peptide" evidence="1">
    <location>
        <begin position="1"/>
        <end position="22"/>
    </location>
</feature>
<name>A0ABZ0IBU2_9GAMM</name>
<gene>
    <name evidence="2" type="ORF">R0137_00095</name>
</gene>
<evidence type="ECO:0000256" key="1">
    <source>
        <dbReference type="SAM" id="SignalP"/>
    </source>
</evidence>
<protein>
    <recommendedName>
        <fullName evidence="4">Outer membrane protein beta-barrel domain-containing protein</fullName>
    </recommendedName>
</protein>
<keyword evidence="1" id="KW-0732">Signal</keyword>
<accession>A0ABZ0IBU2</accession>
<keyword evidence="3" id="KW-1185">Reference proteome</keyword>